<gene>
    <name evidence="2" type="ORF">PIB30_009162</name>
</gene>
<proteinExistence type="predicted"/>
<feature type="region of interest" description="Disordered" evidence="1">
    <location>
        <begin position="1"/>
        <end position="65"/>
    </location>
</feature>
<evidence type="ECO:0000256" key="1">
    <source>
        <dbReference type="SAM" id="MobiDB-lite"/>
    </source>
</evidence>
<reference evidence="2 3" key="1">
    <citation type="journal article" date="2023" name="Plants (Basel)">
        <title>Bridging the Gap: Combining Genomics and Transcriptomics Approaches to Understand Stylosanthes scabra, an Orphan Legume from the Brazilian Caatinga.</title>
        <authorList>
            <person name="Ferreira-Neto J.R.C."/>
            <person name="da Silva M.D."/>
            <person name="Binneck E."/>
            <person name="de Melo N.F."/>
            <person name="da Silva R.H."/>
            <person name="de Melo A.L.T.M."/>
            <person name="Pandolfi V."/>
            <person name="Bustamante F.O."/>
            <person name="Brasileiro-Vidal A.C."/>
            <person name="Benko-Iseppon A.M."/>
        </authorList>
    </citation>
    <scope>NUCLEOTIDE SEQUENCE [LARGE SCALE GENOMIC DNA]</scope>
    <source>
        <tissue evidence="2">Leaves</tissue>
    </source>
</reference>
<evidence type="ECO:0000313" key="3">
    <source>
        <dbReference type="Proteomes" id="UP001341840"/>
    </source>
</evidence>
<keyword evidence="3" id="KW-1185">Reference proteome</keyword>
<evidence type="ECO:0000313" key="2">
    <source>
        <dbReference type="EMBL" id="MED6204418.1"/>
    </source>
</evidence>
<dbReference type="Proteomes" id="UP001341840">
    <property type="component" value="Unassembled WGS sequence"/>
</dbReference>
<organism evidence="2 3">
    <name type="scientific">Stylosanthes scabra</name>
    <dbReference type="NCBI Taxonomy" id="79078"/>
    <lineage>
        <taxon>Eukaryota</taxon>
        <taxon>Viridiplantae</taxon>
        <taxon>Streptophyta</taxon>
        <taxon>Embryophyta</taxon>
        <taxon>Tracheophyta</taxon>
        <taxon>Spermatophyta</taxon>
        <taxon>Magnoliopsida</taxon>
        <taxon>eudicotyledons</taxon>
        <taxon>Gunneridae</taxon>
        <taxon>Pentapetalae</taxon>
        <taxon>rosids</taxon>
        <taxon>fabids</taxon>
        <taxon>Fabales</taxon>
        <taxon>Fabaceae</taxon>
        <taxon>Papilionoideae</taxon>
        <taxon>50 kb inversion clade</taxon>
        <taxon>dalbergioids sensu lato</taxon>
        <taxon>Dalbergieae</taxon>
        <taxon>Pterocarpus clade</taxon>
        <taxon>Stylosanthes</taxon>
    </lineage>
</organism>
<name>A0ABU6Y5D0_9FABA</name>
<dbReference type="EMBL" id="JASCZI010241676">
    <property type="protein sequence ID" value="MED6204418.1"/>
    <property type="molecule type" value="Genomic_DNA"/>
</dbReference>
<sequence length="110" mass="12187">MERRSDTHPCMPIVIPTERTSGKRKQSASRPDLVGVGASSNPSPQTPIHSSPNSQYSKFANSRGLDAIGLHDDEIENQRQEGTPHWHWEEDEMLISAWLNISTDPVVGKG</sequence>
<comment type="caution">
    <text evidence="2">The sequence shown here is derived from an EMBL/GenBank/DDBJ whole genome shotgun (WGS) entry which is preliminary data.</text>
</comment>
<feature type="compositionally biased region" description="Polar residues" evidence="1">
    <location>
        <begin position="38"/>
        <end position="60"/>
    </location>
</feature>
<protein>
    <submittedName>
        <fullName evidence="2">Uncharacterized protein</fullName>
    </submittedName>
</protein>
<accession>A0ABU6Y5D0</accession>